<reference evidence="2" key="1">
    <citation type="journal article" date="2021" name="BMC Genomics">
        <title>Chromosome-level genome assembly and manually-curated proteome of model necrotroph Parastagonospora nodorum Sn15 reveals a genome-wide trove of candidate effector homologs, and redundancy of virulence-related functions within an accessory chromosome.</title>
        <authorList>
            <person name="Bertazzoni S."/>
            <person name="Jones D.A.B."/>
            <person name="Phan H.T."/>
            <person name="Tan K.-C."/>
            <person name="Hane J.K."/>
        </authorList>
    </citation>
    <scope>NUCLEOTIDE SEQUENCE [LARGE SCALE GENOMIC DNA]</scope>
    <source>
        <strain evidence="2">SN15 / ATCC MYA-4574 / FGSC 10173)</strain>
    </source>
</reference>
<dbReference type="VEuPathDB" id="FungiDB:JI435_076100"/>
<dbReference type="Proteomes" id="UP000663193">
    <property type="component" value="Chromosome 4"/>
</dbReference>
<evidence type="ECO:0000313" key="2">
    <source>
        <dbReference type="Proteomes" id="UP000663193"/>
    </source>
</evidence>
<dbReference type="OrthoDB" id="3745913at2759"/>
<protein>
    <submittedName>
        <fullName evidence="1">Uncharacterized protein</fullName>
    </submittedName>
</protein>
<proteinExistence type="predicted"/>
<organism evidence="1 2">
    <name type="scientific">Phaeosphaeria nodorum (strain SN15 / ATCC MYA-4574 / FGSC 10173)</name>
    <name type="common">Glume blotch fungus</name>
    <name type="synonym">Parastagonospora nodorum</name>
    <dbReference type="NCBI Taxonomy" id="321614"/>
    <lineage>
        <taxon>Eukaryota</taxon>
        <taxon>Fungi</taxon>
        <taxon>Dikarya</taxon>
        <taxon>Ascomycota</taxon>
        <taxon>Pezizomycotina</taxon>
        <taxon>Dothideomycetes</taxon>
        <taxon>Pleosporomycetidae</taxon>
        <taxon>Pleosporales</taxon>
        <taxon>Pleosporineae</taxon>
        <taxon>Phaeosphaeriaceae</taxon>
        <taxon>Parastagonospora</taxon>
    </lineage>
</organism>
<evidence type="ECO:0000313" key="1">
    <source>
        <dbReference type="EMBL" id="QRC94365.1"/>
    </source>
</evidence>
<gene>
    <name evidence="1" type="ORF">JI435_076100</name>
</gene>
<accession>A0A7U2HWD2</accession>
<sequence>MCSKAMALHAEGETRVFGDEFGVVQSLWHIIEKPELIKSKHVTKIWSMRRHKRSRRPPRWRPEPCSLCGTIPVTLKIEYSWIENFEIRPLSNSS</sequence>
<keyword evidence="2" id="KW-1185">Reference proteome</keyword>
<name>A0A7U2HWD2_PHANO</name>
<dbReference type="EMBL" id="CP069026">
    <property type="protein sequence ID" value="QRC94365.1"/>
    <property type="molecule type" value="Genomic_DNA"/>
</dbReference>
<dbReference type="AlphaFoldDB" id="A0A7U2HWD2"/>